<reference evidence="3" key="2">
    <citation type="submission" date="2021-04" db="EMBL/GenBank/DDBJ databases">
        <authorList>
            <person name="Gilroy R."/>
        </authorList>
    </citation>
    <scope>NUCLEOTIDE SEQUENCE</scope>
    <source>
        <strain evidence="3">ChiHejej3B27-3195</strain>
    </source>
</reference>
<dbReference type="Gene3D" id="3.40.50.620">
    <property type="entry name" value="HUPs"/>
    <property type="match status" value="1"/>
</dbReference>
<sequence length="154" mass="16063">MATTIVTGVDPSQTALVAAEKAAALADGLDATLHVICGYSVSMSETMHTLQRTNNPSTYHQLVTRQADSAQGTADAVAEALRGMFPELEVVASAVEGAPADVLTSEADRLNAEIIVVGNKGVQGPARLLGSIARTVATETNCDLYIVNTLPRRN</sequence>
<name>A0A9D1UTN9_9MICC</name>
<comment type="caution">
    <text evidence="3">The sequence shown here is derived from an EMBL/GenBank/DDBJ whole genome shotgun (WGS) entry which is preliminary data.</text>
</comment>
<evidence type="ECO:0000259" key="2">
    <source>
        <dbReference type="Pfam" id="PF00582"/>
    </source>
</evidence>
<proteinExistence type="inferred from homology"/>
<evidence type="ECO:0000313" key="4">
    <source>
        <dbReference type="Proteomes" id="UP000824151"/>
    </source>
</evidence>
<dbReference type="CDD" id="cd00293">
    <property type="entry name" value="USP-like"/>
    <property type="match status" value="1"/>
</dbReference>
<dbReference type="AlphaFoldDB" id="A0A9D1UTN9"/>
<evidence type="ECO:0000256" key="1">
    <source>
        <dbReference type="ARBA" id="ARBA00008791"/>
    </source>
</evidence>
<dbReference type="InterPro" id="IPR006015">
    <property type="entry name" value="Universal_stress_UspA"/>
</dbReference>
<organism evidence="3 4">
    <name type="scientific">Candidatus Nesterenkonia stercoripullorum</name>
    <dbReference type="NCBI Taxonomy" id="2838701"/>
    <lineage>
        <taxon>Bacteria</taxon>
        <taxon>Bacillati</taxon>
        <taxon>Actinomycetota</taxon>
        <taxon>Actinomycetes</taxon>
        <taxon>Micrococcales</taxon>
        <taxon>Micrococcaceae</taxon>
        <taxon>Nesterenkonia</taxon>
    </lineage>
</organism>
<dbReference type="Proteomes" id="UP000824151">
    <property type="component" value="Unassembled WGS sequence"/>
</dbReference>
<dbReference type="InterPro" id="IPR014729">
    <property type="entry name" value="Rossmann-like_a/b/a_fold"/>
</dbReference>
<feature type="domain" description="UspA" evidence="2">
    <location>
        <begin position="1"/>
        <end position="147"/>
    </location>
</feature>
<dbReference type="SUPFAM" id="SSF52402">
    <property type="entry name" value="Adenine nucleotide alpha hydrolases-like"/>
    <property type="match status" value="1"/>
</dbReference>
<protein>
    <submittedName>
        <fullName evidence="3">Universal stress protein</fullName>
    </submittedName>
</protein>
<reference evidence="3" key="1">
    <citation type="journal article" date="2021" name="PeerJ">
        <title>Extensive microbial diversity within the chicken gut microbiome revealed by metagenomics and culture.</title>
        <authorList>
            <person name="Gilroy R."/>
            <person name="Ravi A."/>
            <person name="Getino M."/>
            <person name="Pursley I."/>
            <person name="Horton D.L."/>
            <person name="Alikhan N.F."/>
            <person name="Baker D."/>
            <person name="Gharbi K."/>
            <person name="Hall N."/>
            <person name="Watson M."/>
            <person name="Adriaenssens E.M."/>
            <person name="Foster-Nyarko E."/>
            <person name="Jarju S."/>
            <person name="Secka A."/>
            <person name="Antonio M."/>
            <person name="Oren A."/>
            <person name="Chaudhuri R.R."/>
            <person name="La Ragione R."/>
            <person name="Hildebrand F."/>
            <person name="Pallen M.J."/>
        </authorList>
    </citation>
    <scope>NUCLEOTIDE SEQUENCE</scope>
    <source>
        <strain evidence="3">ChiHejej3B27-3195</strain>
    </source>
</reference>
<gene>
    <name evidence="3" type="ORF">H9871_08485</name>
</gene>
<dbReference type="Pfam" id="PF00582">
    <property type="entry name" value="Usp"/>
    <property type="match status" value="1"/>
</dbReference>
<dbReference type="PRINTS" id="PR01438">
    <property type="entry name" value="UNVRSLSTRESS"/>
</dbReference>
<accession>A0A9D1UTN9</accession>
<dbReference type="EMBL" id="DXGD01000315">
    <property type="protein sequence ID" value="HIX00167.1"/>
    <property type="molecule type" value="Genomic_DNA"/>
</dbReference>
<comment type="similarity">
    <text evidence="1">Belongs to the universal stress protein A family.</text>
</comment>
<evidence type="ECO:0000313" key="3">
    <source>
        <dbReference type="EMBL" id="HIX00167.1"/>
    </source>
</evidence>
<dbReference type="InterPro" id="IPR006016">
    <property type="entry name" value="UspA"/>
</dbReference>